<accession>A0AA37ML72</accession>
<protein>
    <submittedName>
        <fullName evidence="1">Uncharacterized protein</fullName>
    </submittedName>
</protein>
<dbReference type="EMBL" id="BPTT01000001">
    <property type="protein sequence ID" value="GJG33471.1"/>
    <property type="molecule type" value="Genomic_DNA"/>
</dbReference>
<dbReference type="Proteomes" id="UP000887097">
    <property type="component" value="Unassembled WGS sequence"/>
</dbReference>
<evidence type="ECO:0000313" key="2">
    <source>
        <dbReference type="Proteomes" id="UP000887097"/>
    </source>
</evidence>
<reference evidence="1" key="1">
    <citation type="submission" date="2021-08" db="EMBL/GenBank/DDBJ databases">
        <title>Prevotella lacticifex sp. nov., isolated from rumen of cow.</title>
        <authorList>
            <person name="Shinkai T."/>
            <person name="Ikeyama N."/>
            <person name="Kumagai M."/>
            <person name="Ohmori H."/>
            <person name="Sakamoto M."/>
            <person name="Ohkuma M."/>
            <person name="Mitsumori M."/>
        </authorList>
    </citation>
    <scope>NUCLEOTIDE SEQUENCE</scope>
    <source>
        <strain evidence="1">JCM 8259</strain>
    </source>
</reference>
<organism evidence="1 2">
    <name type="scientific">Xylanibacter ruminicola</name>
    <name type="common">Prevotella ruminicola</name>
    <dbReference type="NCBI Taxonomy" id="839"/>
    <lineage>
        <taxon>Bacteria</taxon>
        <taxon>Pseudomonadati</taxon>
        <taxon>Bacteroidota</taxon>
        <taxon>Bacteroidia</taxon>
        <taxon>Bacteroidales</taxon>
        <taxon>Prevotellaceae</taxon>
        <taxon>Xylanibacter</taxon>
    </lineage>
</organism>
<gene>
    <name evidence="1" type="ORF">PRMUPPPA20_15800</name>
</gene>
<proteinExistence type="predicted"/>
<name>A0AA37ML72_XYLRU</name>
<dbReference type="AlphaFoldDB" id="A0AA37ML72"/>
<sequence length="186" mass="22036">MYLSEAIKAMEMNLRSTCMMLEAVKNNQVDKAIDYDWLPMQDHLAQCVPTVTISRDSSVEDCLTYLGELYKGLTKAWNHYQKGNRVLGVLECEEAYMIDMLYGFIGHQFNEDYVKCARECVKAYNQTPINPNEEKNDENFIKWRRTVLNKFNEILKKYKIDITNKGEWSIRVGYLEEWLGRKYWKD</sequence>
<dbReference type="RefSeq" id="WP_224083024.1">
    <property type="nucleotide sequence ID" value="NZ_BPTT01000001.1"/>
</dbReference>
<evidence type="ECO:0000313" key="1">
    <source>
        <dbReference type="EMBL" id="GJG33471.1"/>
    </source>
</evidence>
<dbReference type="GeneID" id="31500613"/>
<comment type="caution">
    <text evidence="1">The sequence shown here is derived from an EMBL/GenBank/DDBJ whole genome shotgun (WGS) entry which is preliminary data.</text>
</comment>